<dbReference type="PANTHER" id="PTHR16797:SF4">
    <property type="entry name" value="40-KDA HUNTINGTIN-ASSOCIATED PROTEIN"/>
    <property type="match status" value="1"/>
</dbReference>
<evidence type="ECO:0000313" key="2">
    <source>
        <dbReference type="EMBL" id="ODM96724.1"/>
    </source>
</evidence>
<comment type="caution">
    <text evidence="2">The sequence shown here is derived from an EMBL/GenBank/DDBJ whole genome shotgun (WGS) entry which is preliminary data.</text>
</comment>
<accession>A0A1D2MV88</accession>
<reference evidence="2 3" key="1">
    <citation type="journal article" date="2016" name="Genome Biol. Evol.">
        <title>Gene Family Evolution Reflects Adaptation to Soil Environmental Stressors in the Genome of the Collembolan Orchesella cincta.</title>
        <authorList>
            <person name="Faddeeva-Vakhrusheva A."/>
            <person name="Derks M.F."/>
            <person name="Anvar S.Y."/>
            <person name="Agamennone V."/>
            <person name="Suring W."/>
            <person name="Smit S."/>
            <person name="van Straalen N.M."/>
            <person name="Roelofs D."/>
        </authorList>
    </citation>
    <scope>NUCLEOTIDE SEQUENCE [LARGE SCALE GENOMIC DNA]</scope>
    <source>
        <tissue evidence="2">Mixed pool</tissue>
    </source>
</reference>
<dbReference type="Proteomes" id="UP000094527">
    <property type="component" value="Unassembled WGS sequence"/>
</dbReference>
<protein>
    <submittedName>
        <fullName evidence="2">Factor VIII intron 22 protein</fullName>
    </submittedName>
</protein>
<organism evidence="2 3">
    <name type="scientific">Orchesella cincta</name>
    <name type="common">Springtail</name>
    <name type="synonym">Podura cincta</name>
    <dbReference type="NCBI Taxonomy" id="48709"/>
    <lineage>
        <taxon>Eukaryota</taxon>
        <taxon>Metazoa</taxon>
        <taxon>Ecdysozoa</taxon>
        <taxon>Arthropoda</taxon>
        <taxon>Hexapoda</taxon>
        <taxon>Collembola</taxon>
        <taxon>Entomobryomorpha</taxon>
        <taxon>Entomobryoidea</taxon>
        <taxon>Orchesellidae</taxon>
        <taxon>Orchesellinae</taxon>
        <taxon>Orchesella</taxon>
    </lineage>
</organism>
<dbReference type="GO" id="GO:0099518">
    <property type="term" value="P:vesicle cytoskeletal trafficking"/>
    <property type="evidence" value="ECO:0007669"/>
    <property type="project" value="TreeGrafter"/>
</dbReference>
<keyword evidence="1" id="KW-0175">Coiled coil</keyword>
<dbReference type="OrthoDB" id="10249246at2759"/>
<gene>
    <name evidence="2" type="ORF">Ocin01_09958</name>
</gene>
<keyword evidence="3" id="KW-1185">Reference proteome</keyword>
<dbReference type="STRING" id="48709.A0A1D2MV88"/>
<evidence type="ECO:0000313" key="3">
    <source>
        <dbReference type="Proteomes" id="UP000094527"/>
    </source>
</evidence>
<dbReference type="GO" id="GO:0005769">
    <property type="term" value="C:early endosome"/>
    <property type="evidence" value="ECO:0007669"/>
    <property type="project" value="TreeGrafter"/>
</dbReference>
<dbReference type="InterPro" id="IPR011990">
    <property type="entry name" value="TPR-like_helical_dom_sf"/>
</dbReference>
<dbReference type="AlphaFoldDB" id="A0A1D2MV88"/>
<evidence type="ECO:0000256" key="1">
    <source>
        <dbReference type="SAM" id="Coils"/>
    </source>
</evidence>
<name>A0A1D2MV88_ORCCI</name>
<dbReference type="Gene3D" id="1.25.40.10">
    <property type="entry name" value="Tetratricopeptide repeat domain"/>
    <property type="match status" value="1"/>
</dbReference>
<feature type="coiled-coil region" evidence="1">
    <location>
        <begin position="33"/>
        <end position="60"/>
    </location>
</feature>
<dbReference type="PANTHER" id="PTHR16797">
    <property type="entry name" value="FACTOR VIII-ASSOCIATED GENE 1"/>
    <property type="match status" value="1"/>
</dbReference>
<sequence length="356" mass="39811">MADIGGCLSPNNADFLPQFKAIGQGLKKRFFRKPNVAEAIEQYEELAQELQRENQNEFAAVCYMEAAKCHEPLKNPIQQANLLMRSGRLYLAARDEQRYFQDDYNSLFFRSQSLHSSLSGKTQMAVQCLSQAATIYKKQSYFGLAVLVTLEVAEALFKDGAYGEALKYYRTALDTVRSQFTYIDQILVTEQMIRCKLNMTDYESSLKIINDTLVGIGNCNDEEMSAHFRAQFINRLEILRVCLLMLLGTNSADVFGYIWPDTGSKQGSDPLSSGGDLQDPTGLKTIPSKGATALLSMQDDSAASNEVRKVQIQLKSLVIAVQHGSVDEIESVRSNLAPLMHQCHHDLFGMLIKMLS</sequence>
<proteinExistence type="predicted"/>
<dbReference type="EMBL" id="LJIJ01000509">
    <property type="protein sequence ID" value="ODM96724.1"/>
    <property type="molecule type" value="Genomic_DNA"/>
</dbReference>
<dbReference type="SUPFAM" id="SSF48452">
    <property type="entry name" value="TPR-like"/>
    <property type="match status" value="1"/>
</dbReference>
<dbReference type="InterPro" id="IPR039494">
    <property type="entry name" value="F8A"/>
</dbReference>
<dbReference type="OMA" id="CNDEEMS"/>